<feature type="domain" description="Ig-like" evidence="11">
    <location>
        <begin position="2609"/>
        <end position="2699"/>
    </location>
</feature>
<feature type="region of interest" description="Disordered" evidence="10">
    <location>
        <begin position="239"/>
        <end position="265"/>
    </location>
</feature>
<dbReference type="GO" id="GO:0043005">
    <property type="term" value="C:neuron projection"/>
    <property type="evidence" value="ECO:0007669"/>
    <property type="project" value="TreeGrafter"/>
</dbReference>
<dbReference type="Pfam" id="PF00047">
    <property type="entry name" value="ig"/>
    <property type="match status" value="2"/>
</dbReference>
<comment type="subcellular location">
    <subcellularLocation>
        <location evidence="1">Membrane</location>
        <topology evidence="1">Single-pass membrane protein</topology>
    </subcellularLocation>
</comment>
<dbReference type="Pfam" id="PF07679">
    <property type="entry name" value="I-set"/>
    <property type="match status" value="10"/>
</dbReference>
<feature type="domain" description="Ig-like" evidence="11">
    <location>
        <begin position="3273"/>
        <end position="3363"/>
    </location>
</feature>
<feature type="domain" description="Ig-like" evidence="11">
    <location>
        <begin position="1715"/>
        <end position="1801"/>
    </location>
</feature>
<feature type="domain" description="Ig-like" evidence="11">
    <location>
        <begin position="761"/>
        <end position="845"/>
    </location>
</feature>
<feature type="domain" description="Ig-like" evidence="11">
    <location>
        <begin position="1043"/>
        <end position="1130"/>
    </location>
</feature>
<keyword evidence="9" id="KW-0393">Immunoglobulin domain</keyword>
<keyword evidence="4" id="KW-0677">Repeat</keyword>
<feature type="domain" description="Ig-like" evidence="11">
    <location>
        <begin position="1139"/>
        <end position="1230"/>
    </location>
</feature>
<keyword evidence="3" id="KW-0732">Signal</keyword>
<dbReference type="InterPro" id="IPR013098">
    <property type="entry name" value="Ig_I-set"/>
</dbReference>
<feature type="domain" description="Ig-like" evidence="11">
    <location>
        <begin position="2003"/>
        <end position="2097"/>
    </location>
</feature>
<dbReference type="Gene3D" id="2.60.40.10">
    <property type="entry name" value="Immunoglobulins"/>
    <property type="match status" value="32"/>
</dbReference>
<dbReference type="InterPro" id="IPR036179">
    <property type="entry name" value="Ig-like_dom_sf"/>
</dbReference>
<feature type="domain" description="Ig-like" evidence="11">
    <location>
        <begin position="2989"/>
        <end position="3079"/>
    </location>
</feature>
<dbReference type="GO" id="GO:0048812">
    <property type="term" value="P:neuron projection morphogenesis"/>
    <property type="evidence" value="ECO:0007669"/>
    <property type="project" value="UniProtKB-ARBA"/>
</dbReference>
<evidence type="ECO:0000256" key="6">
    <source>
        <dbReference type="ARBA" id="ARBA00022989"/>
    </source>
</evidence>
<proteinExistence type="predicted"/>
<evidence type="ECO:0000256" key="8">
    <source>
        <dbReference type="ARBA" id="ARBA00023157"/>
    </source>
</evidence>
<evidence type="ECO:0000256" key="1">
    <source>
        <dbReference type="ARBA" id="ARBA00004167"/>
    </source>
</evidence>
<dbReference type="GO" id="GO:0007155">
    <property type="term" value="P:cell adhesion"/>
    <property type="evidence" value="ECO:0007669"/>
    <property type="project" value="UniProtKB-KW"/>
</dbReference>
<dbReference type="PANTHER" id="PTHR12231">
    <property type="entry name" value="CTX-RELATED TYPE I TRANSMEMBRANE PROTEIN"/>
    <property type="match status" value="1"/>
</dbReference>
<feature type="domain" description="Ig-like" evidence="11">
    <location>
        <begin position="2294"/>
        <end position="2387"/>
    </location>
</feature>
<protein>
    <recommendedName>
        <fullName evidence="11">Ig-like domain-containing protein</fullName>
    </recommendedName>
</protein>
<feature type="domain" description="Ig-like" evidence="11">
    <location>
        <begin position="3463"/>
        <end position="3554"/>
    </location>
</feature>
<evidence type="ECO:0000256" key="5">
    <source>
        <dbReference type="ARBA" id="ARBA00022889"/>
    </source>
</evidence>
<keyword evidence="6" id="KW-1133">Transmembrane helix</keyword>
<accession>A0A7R9E2G1</accession>
<feature type="domain" description="Ig-like" evidence="11">
    <location>
        <begin position="2894"/>
        <end position="2984"/>
    </location>
</feature>
<dbReference type="FunFam" id="2.60.40.10:FF:000324">
    <property type="entry name" value="Down syndrome cell adhesion molecule, isoform D"/>
    <property type="match status" value="1"/>
</dbReference>
<dbReference type="InterPro" id="IPR013151">
    <property type="entry name" value="Immunoglobulin_dom"/>
</dbReference>
<evidence type="ECO:0000256" key="9">
    <source>
        <dbReference type="ARBA" id="ARBA00023319"/>
    </source>
</evidence>
<feature type="domain" description="Ig-like" evidence="11">
    <location>
        <begin position="2197"/>
        <end position="2289"/>
    </location>
</feature>
<dbReference type="Pfam" id="PF13927">
    <property type="entry name" value="Ig_3"/>
    <property type="match status" value="20"/>
</dbReference>
<dbReference type="InterPro" id="IPR007110">
    <property type="entry name" value="Ig-like_dom"/>
</dbReference>
<dbReference type="InterPro" id="IPR051170">
    <property type="entry name" value="Neural/epithelial_adhesion"/>
</dbReference>
<dbReference type="InterPro" id="IPR013783">
    <property type="entry name" value="Ig-like_fold"/>
</dbReference>
<dbReference type="PROSITE" id="PS50835">
    <property type="entry name" value="IG_LIKE"/>
    <property type="match status" value="32"/>
</dbReference>
<dbReference type="FunFam" id="2.60.40.10:FF:000017">
    <property type="entry name" value="Down syndrome cell adhesion molecule b"/>
    <property type="match status" value="16"/>
</dbReference>
<evidence type="ECO:0000256" key="2">
    <source>
        <dbReference type="ARBA" id="ARBA00022692"/>
    </source>
</evidence>
<feature type="domain" description="Ig-like" evidence="11">
    <location>
        <begin position="1521"/>
        <end position="1613"/>
    </location>
</feature>
<feature type="domain" description="Ig-like" evidence="11">
    <location>
        <begin position="2390"/>
        <end position="2481"/>
    </location>
</feature>
<feature type="domain" description="Ig-like" evidence="11">
    <location>
        <begin position="1424"/>
        <end position="1516"/>
    </location>
</feature>
<dbReference type="FunFam" id="2.60.40.10:FF:000308">
    <property type="entry name" value="Down syndrome cell adhesion molecule, isoform D"/>
    <property type="match status" value="1"/>
</dbReference>
<reference evidence="12" key="1">
    <citation type="submission" date="2020-11" db="EMBL/GenBank/DDBJ databases">
        <authorList>
            <person name="Tran Van P."/>
        </authorList>
    </citation>
    <scope>NUCLEOTIDE SEQUENCE</scope>
</reference>
<feature type="domain" description="Ig-like" evidence="11">
    <location>
        <begin position="852"/>
        <end position="943"/>
    </location>
</feature>
<feature type="domain" description="Ig-like" evidence="11">
    <location>
        <begin position="663"/>
        <end position="756"/>
    </location>
</feature>
<dbReference type="GO" id="GO:0016020">
    <property type="term" value="C:membrane"/>
    <property type="evidence" value="ECO:0007669"/>
    <property type="project" value="UniProtKB-SubCell"/>
</dbReference>
<feature type="domain" description="Ig-like" evidence="11">
    <location>
        <begin position="2704"/>
        <end position="2794"/>
    </location>
</feature>
<feature type="domain" description="Ig-like" evidence="11">
    <location>
        <begin position="1329"/>
        <end position="1419"/>
    </location>
</feature>
<evidence type="ECO:0000256" key="4">
    <source>
        <dbReference type="ARBA" id="ARBA00022737"/>
    </source>
</evidence>
<dbReference type="CDD" id="cd20958">
    <property type="entry name" value="IgI_5_Dscam"/>
    <property type="match status" value="1"/>
</dbReference>
<dbReference type="EMBL" id="OB792880">
    <property type="protein sequence ID" value="CAD7425069.1"/>
    <property type="molecule type" value="Genomic_DNA"/>
</dbReference>
<dbReference type="FunFam" id="2.60.40.10:FF:000333">
    <property type="entry name" value="Down syndrome cell adhesion molecule"/>
    <property type="match status" value="12"/>
</dbReference>
<dbReference type="InterPro" id="IPR003599">
    <property type="entry name" value="Ig_sub"/>
</dbReference>
<feature type="domain" description="Ig-like" evidence="11">
    <location>
        <begin position="1907"/>
        <end position="1998"/>
    </location>
</feature>
<dbReference type="SUPFAM" id="SSF48726">
    <property type="entry name" value="Immunoglobulin"/>
    <property type="match status" value="32"/>
</dbReference>
<gene>
    <name evidence="12" type="ORF">TMSB3V08_LOCUS1988</name>
</gene>
<feature type="region of interest" description="Disordered" evidence="10">
    <location>
        <begin position="311"/>
        <end position="330"/>
    </location>
</feature>
<evidence type="ECO:0000256" key="3">
    <source>
        <dbReference type="ARBA" id="ARBA00022729"/>
    </source>
</evidence>
<keyword evidence="7" id="KW-0472">Membrane</keyword>
<dbReference type="FunFam" id="2.60.40.10:FF:000302">
    <property type="entry name" value="Down syndrome cell adhesion molecule, isoform D"/>
    <property type="match status" value="1"/>
</dbReference>
<feature type="domain" description="Ig-like" evidence="11">
    <location>
        <begin position="3368"/>
        <end position="3458"/>
    </location>
</feature>
<keyword evidence="5" id="KW-0130">Cell adhesion</keyword>
<feature type="domain" description="Ig-like" evidence="11">
    <location>
        <begin position="481"/>
        <end position="572"/>
    </location>
</feature>
<feature type="domain" description="Ig-like" evidence="11">
    <location>
        <begin position="948"/>
        <end position="1038"/>
    </location>
</feature>
<feature type="domain" description="Ig-like" evidence="11">
    <location>
        <begin position="2486"/>
        <end position="2579"/>
    </location>
</feature>
<dbReference type="SMART" id="SM00409">
    <property type="entry name" value="IG"/>
    <property type="match status" value="32"/>
</dbReference>
<feature type="domain" description="Ig-like" evidence="11">
    <location>
        <begin position="1812"/>
        <end position="1902"/>
    </location>
</feature>
<dbReference type="SMART" id="SM00408">
    <property type="entry name" value="IGc2"/>
    <property type="match status" value="32"/>
</dbReference>
<evidence type="ECO:0000313" key="12">
    <source>
        <dbReference type="EMBL" id="CAD7425069.1"/>
    </source>
</evidence>
<feature type="domain" description="Ig-like" evidence="11">
    <location>
        <begin position="3084"/>
        <end position="3174"/>
    </location>
</feature>
<feature type="domain" description="Ig-like" evidence="11">
    <location>
        <begin position="2799"/>
        <end position="2889"/>
    </location>
</feature>
<feature type="domain" description="Ig-like" evidence="11">
    <location>
        <begin position="3179"/>
        <end position="3268"/>
    </location>
</feature>
<keyword evidence="8" id="KW-1015">Disulfide bond</keyword>
<dbReference type="CDD" id="cd20956">
    <property type="entry name" value="IgI_4_Dscam"/>
    <property type="match status" value="1"/>
</dbReference>
<keyword evidence="2" id="KW-0812">Transmembrane</keyword>
<feature type="domain" description="Ig-like" evidence="11">
    <location>
        <begin position="1618"/>
        <end position="1709"/>
    </location>
</feature>
<evidence type="ECO:0000256" key="7">
    <source>
        <dbReference type="ARBA" id="ARBA00023136"/>
    </source>
</evidence>
<feature type="domain" description="Ig-like" evidence="11">
    <location>
        <begin position="1235"/>
        <end position="1326"/>
    </location>
</feature>
<evidence type="ECO:0000259" key="11">
    <source>
        <dbReference type="PROSITE" id="PS50835"/>
    </source>
</evidence>
<name>A0A7R9E2G1_9NEOP</name>
<sequence length="3567" mass="380486">MSFLSSWSYYTINLKIVLFVWSLSRLLTSIKTTLSVLCPTNHVVDHCQSTIVLLALSEPTSNIPPKSPEPTSNVAPKFPGKKYGWEILLSPVGKSIFLTCNVAGYPAPAFRQHSIERVKFLTLRRLDLSVTFAEPTNNIAPKSPGKRYEGWEVLLSPVGKTVYVTCNVVGYPAPIFRGVPFSEPTSNIAPKSPGKKYDGGEIVAPLLGEKAFMVCLVVGYPAPVFRNGSKAITLSPASPGPFSVQGKGPQPLSLEPTGRTAPTVTGDGLNKLIARVGQETALLCDVQAFPTPLMRQVEALSNSCSPHDAIQVSKSRGFPEPTGRTAPKVTGDGWNKLSSYVDLEVALLCDAQAFPTPIMSARAHLVMSCAFKSCWFVLLKEPTSSVAPKRTESRLQEKCLTLGLPGSMLCVIQGFPVPATRQVPSKSPVMGEYGLAQVVRVGRQHCWLLSEPTGAVSPKVTSKTIDVKEVVVAKPTGVVRPRVTSKTIEFKDVPRGSEFVALCPGQGFPVPRYRWYKFIESTTRKQAVTLDDRVKQVSGTLIIKEARVEDSGKYLCVVNNSVGGESVETVLTVTAPLSANIEPTTQTVDFGRPAVFTCNFEGNPIKTINWMKDGKRLNHEESVLRIDTVKKDDRGMYQCFVRNDQESAGASAELKLGGRFEPPQIHKKFSEETLQPGPSMFLQCVASGNPTPEITWELDGKKLSNSDHLQVGQYVTVNGDVVSNLNISSIHTNDGGLYKCIASSKVGSTEHAAKLNVYGLPFIRPMEKKAIVAGENLIVTCPVAGYPIDSIVWERDGRVLPINRKQKVFPNGTLIIENVERLSDQAIYTCVARNAQGFSARGTLEVQVMVAPHITPFQFDGPINAGDSVQLTCYVSKGDKPLRIEWHFHGRDLSSHAVGVRTAVFGEKANILTINSVGPGHRGAYTCTATNSAGVANFTAELDVNVPPHIIPFSFEGEANSGDNAQLTCHVSKGDRPMLLTWSFHGQDLSSHMGITTTKIGDSISVLVIQSATAGHSGNYTCTARNSAGLANHTASLQVNVPPSISPFSFGNLPMNAGVVAQIQCIVAYGDLPVTISWKFPGDNALSSSGVTTMKIADRVSILMIAAVTSKHSGNYTCVASNAAGRETFSAPLIINEPPSIAPFSFGTLPMNAGTFANLQCIVVSGDLPVMITWSYPGDKMAADLELTIMKVANRISLLTISTLRAVHAGDYTCIASNQAGTVAYTAPLTVNVKPSILSFSTEPLNAGQLLQISCVVSQGDQPLQLTWTFHGRDASSSLGVKIFKMGPRVSVLLIDSVTALHTGNYTCTARNLAGVDNITTELVVKVLPEIVPFSFGSKPRTHGKSATVTCSVDGDKPVNVHWTLNNDDITPFMNITIIPLGDSGSILSVPRVGASHRGVYSCVAKNPAGVTKYSAELFVDVPPRVLSFTFGEKPVNAGDMVIVHCTVVKGDSPLSITWFLNGGEVTPDYQGVVISAPSQRTSTLSIEAVRASHAGAYMCRAANAAGTANQTAALNVNVLPQILPFSFGEDPANAGDMSVVQCAVVKGDSPIKISWTLDGVEISPGYQGIIISQMSQRISALSIEAVKARHGGEYTCRASNAAGTTSHSSRLIVNVPPQIVPFSFGDEPANAGEMSFIQCAVIKGDFPMNITWSLNGAEIPPGYTGVSVTKVNERLSTLSIVAVQARHSGEYACMVANKGGVANHSSLLLVNVAPQIVPFSFGEEPANAGDMAFVQCAVIKGDLPLAISWTLNGVELNQGYQGVLTSRAGPRISTLSIEAVEARHSGDYTCVARNKPRSVNHTTHLYVNVLPHIIPFPLEEEVNNGDSVQLNCHVSKGDKPLTISWNLHGRELGSHLGITTTKLGGRTSLLSISYAVAAHTGDYTCTAQNNAGSVSYTATVLVNVVPSITPFTFGEQAVNAGTLVQQSCVVSQGDEPLTISWALGDRNASEVPGVSVFNLGKRTSILTIETVRYFHWGTYTCVAINNAGVANQTSVLTVNVPPKILPFTFGDTPLNAGQPMTVTCAVIGGDRPMSTWWALNGLNVTRDMPGITVVPLGDAGSLLTLASVSSGHTGNYTCTISNSGGLASHSSQLRVNVPPKILPFTFGDAPSSVGKPITVTCAVIDGDKPMTVWWTLNGHNITRDMRSVTVVALGDAGSILSLSSVLSNHAGNYTCTIINDGGIASQSALLRVNAPPKILPFSFGNTPSNVGKPMTVACGVIDGDKPMLTWWTLNSRNVSREMPGITLVPLGDAGSILSLSSLTPDHAGNYTCTISNSAGTASHSSLLRVNVSPKLLPFTFGEDVFHAGQAATLQCTITEGDLPIDIEWTLNGQDLSWLSDISTSKIGRRTSILSIEPVDGSHMGNYTCRARNAAGVSSYTTQLVVNVPPKLSPFTFGEDIFHSGQSATLQCTFTDGDLPIDIVWTLNGEQLSRDSDISASKVGRRSSVLSIDSVHGSHAGNYTCVGKNAAGVAEYTAMLVVNVRPVIVPFSFGNAPSNPDDVVQLTCLVTKGDSPLNVSWEFRGPLTDEAIPRGVETTKLGDRTSVLMINPVMAEHQGNYTCYVVNTAGTDSHSATLTVNGMFPDKLTDNTTLVNMLNIANTAVPVLPHIVPFHFDSPIFAGEATQVTCLVSQGDLPLDISWSFQGTELSSQMGISTSKMGKRGSSLLLDPASSGHRGNYTCTVRNRAGTVNFSTSLEIHVLPHIIPFHFDSPIFAGQATQVTCLVSEGDLPLDILWNFQGTYLSSQRSISTTKISRRGSLLLLDPANSGHTGNYSCTVRNPAGTVSFTTNLEIHVLPRIVPFHFDSPIFAGQATQVTCLVSDGDAPLDISWSFQGTDLSSQMGISTMKAGKKANLLLIDSANLGHKGNYTCTVKNAAGTVNYTASLHIHVLPKIIPFHFDSPIFAGESTQVTCMVSQGDLPLEISWSFQGTELSSQMGISTMKAGKKTSLLIIDPANRGHKGNYTCTVRNTAGTVNYTASLHIHVLPKIVPFHFDSPIFAGEATQVTCMVSQGDLPLEISWSFQGTELSSQMGISTMKAGKKTSLLIIDPANRGHKGNYTCTVRNTAGTVNYTASLHIHVLPKIVPFHFDSPIFAGEATQVTCLVSQGDPPLDISWSFQGTDLSSQMGVSTTKAGKKASMLLIDVANPGHKGNYTCNVKNPAGVVNFTTSLHIHVLPLIVPFHFDSPIFAGQATQVTCLVSQGDGPLDVTWSFQGADLSSQTGISTNKFGRTSLLLIDPAGSGHRGNYTCTVKNPAGVVNYTAHLEIHVLPLIVPFHFDSPIFAGQATQVTCLVSQGDAPLNILWSFQGTELSTQTGISTNKFGRKASSLLIDPASSGHRGNYTCTVKNPAGTVNYTAHLEIHVLPQIQPFNFNPKGVNGGSSTRTMCSVIAGDSPLNIRWLKDGQPLSESRRRIRKLDDVTVILSLAHISLDDSGNYTCVASNAAGSASHSSVLKVKEVPSLLPISLPSEFNNEGDYVQLTCVATKGDHPITFSWFLNGNVVSPAMGVSTVNVGRQTSLLIVQSVTFKHVGNYTCVASNSGGQENRTAQLVVKGNSNNLCYLKD</sequence>
<evidence type="ECO:0000256" key="10">
    <source>
        <dbReference type="SAM" id="MobiDB-lite"/>
    </source>
</evidence>
<dbReference type="InterPro" id="IPR003598">
    <property type="entry name" value="Ig_sub2"/>
</dbReference>
<dbReference type="PANTHER" id="PTHR12231:SF253">
    <property type="entry name" value="DPR-INTERACTING PROTEIN ETA, ISOFORM B-RELATED"/>
    <property type="match status" value="1"/>
</dbReference>
<feature type="domain" description="Ig-like" evidence="11">
    <location>
        <begin position="2100"/>
        <end position="2192"/>
    </location>
</feature>
<feature type="domain" description="Ig-like" evidence="11">
    <location>
        <begin position="576"/>
        <end position="655"/>
    </location>
</feature>
<organism evidence="12">
    <name type="scientific">Timema monikensis</name>
    <dbReference type="NCBI Taxonomy" id="170555"/>
    <lineage>
        <taxon>Eukaryota</taxon>
        <taxon>Metazoa</taxon>
        <taxon>Ecdysozoa</taxon>
        <taxon>Arthropoda</taxon>
        <taxon>Hexapoda</taxon>
        <taxon>Insecta</taxon>
        <taxon>Pterygota</taxon>
        <taxon>Neoptera</taxon>
        <taxon>Polyneoptera</taxon>
        <taxon>Phasmatodea</taxon>
        <taxon>Timematodea</taxon>
        <taxon>Timematoidea</taxon>
        <taxon>Timematidae</taxon>
        <taxon>Timema</taxon>
    </lineage>
</organism>